<organism evidence="6 7">
    <name type="scientific">Collichthys lucidus</name>
    <name type="common">Big head croaker</name>
    <name type="synonym">Sciaena lucida</name>
    <dbReference type="NCBI Taxonomy" id="240159"/>
    <lineage>
        <taxon>Eukaryota</taxon>
        <taxon>Metazoa</taxon>
        <taxon>Chordata</taxon>
        <taxon>Craniata</taxon>
        <taxon>Vertebrata</taxon>
        <taxon>Euteleostomi</taxon>
        <taxon>Actinopterygii</taxon>
        <taxon>Neopterygii</taxon>
        <taxon>Teleostei</taxon>
        <taxon>Neoteleostei</taxon>
        <taxon>Acanthomorphata</taxon>
        <taxon>Eupercaria</taxon>
        <taxon>Sciaenidae</taxon>
        <taxon>Collichthys</taxon>
    </lineage>
</organism>
<feature type="compositionally biased region" description="Basic and acidic residues" evidence="4">
    <location>
        <begin position="159"/>
        <end position="168"/>
    </location>
</feature>
<dbReference type="EMBL" id="CM014079">
    <property type="protein sequence ID" value="TKS67236.1"/>
    <property type="molecule type" value="Genomic_DNA"/>
</dbReference>
<feature type="compositionally biased region" description="Polar residues" evidence="4">
    <location>
        <begin position="280"/>
        <end position="289"/>
    </location>
</feature>
<evidence type="ECO:0000313" key="7">
    <source>
        <dbReference type="Proteomes" id="UP000298787"/>
    </source>
</evidence>
<dbReference type="PANTHER" id="PTHR11071:SF292">
    <property type="entry name" value="PEPTIDYL-PROLYL CIS-TRANS ISOMERASE G"/>
    <property type="match status" value="1"/>
</dbReference>
<name>A0A4U5TZT7_COLLU</name>
<evidence type="ECO:0000256" key="2">
    <source>
        <dbReference type="ARBA" id="ARBA00023110"/>
    </source>
</evidence>
<dbReference type="GO" id="GO:0003755">
    <property type="term" value="F:peptidyl-prolyl cis-trans isomerase activity"/>
    <property type="evidence" value="ECO:0007669"/>
    <property type="project" value="UniProtKB-KW"/>
</dbReference>
<feature type="compositionally biased region" description="Basic and acidic residues" evidence="4">
    <location>
        <begin position="373"/>
        <end position="416"/>
    </location>
</feature>
<protein>
    <recommendedName>
        <fullName evidence="1">peptidylprolyl isomerase</fullName>
        <ecNumber evidence="1">5.2.1.8</ecNumber>
    </recommendedName>
</protein>
<dbReference type="GO" id="GO:0005739">
    <property type="term" value="C:mitochondrion"/>
    <property type="evidence" value="ECO:0007669"/>
    <property type="project" value="TreeGrafter"/>
</dbReference>
<dbReference type="Proteomes" id="UP000298787">
    <property type="component" value="Chromosome 2"/>
</dbReference>
<feature type="compositionally biased region" description="Low complexity" evidence="4">
    <location>
        <begin position="169"/>
        <end position="186"/>
    </location>
</feature>
<sequence>MRGVFDQQVIMGIKVQRTRCFLDIGISNVLGEKGIGKGTQKPLHYKGCLFHRVVKDFMIQGGDFSEGNGRGGESIYGGFFEDESFAVKHNKEYLLSMANRGKDTNGSQFFIVHVVFGHVISGQEVVQTMENQKTDPNSRPYADVKVLNCGELIPKSKAKKDEKKRERASSSSSSSSSDSESSSDSSSDSEESEKESKKKKKKMKKLKKKQKKKDKKRSEAESAEEKEQEELVTSTVRPEEIPPIPENRFLMRRSPQAVQKSKEEPEKDQRNKEERPRESTAATYNSQSAYHRRLVMTRSGRKIKGRGPRSFVRFLHRPALAPVSQWFISSIQRYRTPSRSRSRSRDRFRRSETPPHWRQEMHRQRMRAVTGERWIKGDRGDMNEAKEDSAKAPRRERRPSNTKHEHAAEGKKDNKTRSHRSKSKEEDTVEKDEKQSKHKAKKRDKSQSRSKSREKKRTPKDGTVRELGRSQKARKERRQKTGTDLAAGAGIRADVQHQKIKRKSEIKKGRGRGNAAGVRKEDTTATGIIGSEEHPGIRSIEQEAQTETSLETLTEAGAPEAGVIRETTVKIGRLIEGTKTEKLPIKGEDVAAAAAAAPPAPLRVIETRKGRVKRAQIPNGAERKAPPNPKTEEVRPKQDQIVQKAKTARGINRALAQALTATEPAIGVLN</sequence>
<dbReference type="Gene3D" id="2.40.100.10">
    <property type="entry name" value="Cyclophilin-like"/>
    <property type="match status" value="1"/>
</dbReference>
<gene>
    <name evidence="6" type="ORF">D9C73_001441</name>
</gene>
<dbReference type="GO" id="GO:0016018">
    <property type="term" value="F:cyclosporin A binding"/>
    <property type="evidence" value="ECO:0007669"/>
    <property type="project" value="TreeGrafter"/>
</dbReference>
<dbReference type="SUPFAM" id="SSF50891">
    <property type="entry name" value="Cyclophilin-like"/>
    <property type="match status" value="1"/>
</dbReference>
<feature type="compositionally biased region" description="Basic and acidic residues" evidence="4">
    <location>
        <begin position="260"/>
        <end position="278"/>
    </location>
</feature>
<keyword evidence="2" id="KW-0697">Rotamase</keyword>
<dbReference type="InterPro" id="IPR020892">
    <property type="entry name" value="Cyclophilin-type_PPIase_CS"/>
</dbReference>
<feature type="region of interest" description="Disordered" evidence="4">
    <location>
        <begin position="153"/>
        <end position="290"/>
    </location>
</feature>
<feature type="domain" description="PPIase cyclophilin-type" evidence="5">
    <location>
        <begin position="21"/>
        <end position="151"/>
    </location>
</feature>
<proteinExistence type="predicted"/>
<keyword evidence="7" id="KW-1185">Reference proteome</keyword>
<evidence type="ECO:0000256" key="1">
    <source>
        <dbReference type="ARBA" id="ARBA00013194"/>
    </source>
</evidence>
<feature type="compositionally biased region" description="Basic and acidic residues" evidence="4">
    <location>
        <begin position="216"/>
        <end position="225"/>
    </location>
</feature>
<evidence type="ECO:0000256" key="3">
    <source>
        <dbReference type="ARBA" id="ARBA00023235"/>
    </source>
</evidence>
<feature type="compositionally biased region" description="Basic residues" evidence="4">
    <location>
        <begin position="498"/>
        <end position="511"/>
    </location>
</feature>
<dbReference type="InterPro" id="IPR029000">
    <property type="entry name" value="Cyclophilin-like_dom_sf"/>
</dbReference>
<feature type="compositionally biased region" description="Basic residues" evidence="4">
    <location>
        <begin position="436"/>
        <end position="458"/>
    </location>
</feature>
<dbReference type="PANTHER" id="PTHR11071">
    <property type="entry name" value="PEPTIDYL-PROLYL CIS-TRANS ISOMERASE"/>
    <property type="match status" value="1"/>
</dbReference>
<feature type="compositionally biased region" description="Basic and acidic residues" evidence="4">
    <location>
        <begin position="621"/>
        <end position="638"/>
    </location>
</feature>
<evidence type="ECO:0000259" key="5">
    <source>
        <dbReference type="PROSITE" id="PS50072"/>
    </source>
</evidence>
<dbReference type="PROSITE" id="PS00170">
    <property type="entry name" value="CSA_PPIASE_1"/>
    <property type="match status" value="1"/>
</dbReference>
<accession>A0A4U5TZT7</accession>
<dbReference type="PROSITE" id="PS50072">
    <property type="entry name" value="CSA_PPIASE_2"/>
    <property type="match status" value="1"/>
</dbReference>
<dbReference type="AlphaFoldDB" id="A0A4U5TZT7"/>
<feature type="compositionally biased region" description="Basic and acidic residues" evidence="4">
    <location>
        <begin position="343"/>
        <end position="363"/>
    </location>
</feature>
<keyword evidence="3 6" id="KW-0413">Isomerase</keyword>
<dbReference type="EC" id="5.2.1.8" evidence="1"/>
<dbReference type="Pfam" id="PF00160">
    <property type="entry name" value="Pro_isomerase"/>
    <property type="match status" value="1"/>
</dbReference>
<dbReference type="STRING" id="240159.A0A4U5TZT7"/>
<feature type="compositionally biased region" description="Basic and acidic residues" evidence="4">
    <location>
        <begin position="459"/>
        <end position="469"/>
    </location>
</feature>
<reference evidence="6 7" key="1">
    <citation type="submission" date="2019-01" db="EMBL/GenBank/DDBJ databases">
        <title>Genome Assembly of Collichthys lucidus.</title>
        <authorList>
            <person name="Cai M."/>
            <person name="Xiao S."/>
        </authorList>
    </citation>
    <scope>NUCLEOTIDE SEQUENCE [LARGE SCALE GENOMIC DNA]</scope>
    <source>
        <strain evidence="6">JT15FE1705JMU</strain>
        <tissue evidence="6">Muscle</tissue>
    </source>
</reference>
<feature type="compositionally biased region" description="Basic and acidic residues" evidence="4">
    <location>
        <begin position="423"/>
        <end position="435"/>
    </location>
</feature>
<evidence type="ECO:0000313" key="6">
    <source>
        <dbReference type="EMBL" id="TKS67236.1"/>
    </source>
</evidence>
<dbReference type="GO" id="GO:0006457">
    <property type="term" value="P:protein folding"/>
    <property type="evidence" value="ECO:0007669"/>
    <property type="project" value="InterPro"/>
</dbReference>
<feature type="region of interest" description="Disordered" evidence="4">
    <location>
        <begin position="616"/>
        <end position="640"/>
    </location>
</feature>
<feature type="region of interest" description="Disordered" evidence="4">
    <location>
        <begin position="327"/>
        <end position="548"/>
    </location>
</feature>
<feature type="compositionally biased region" description="Basic residues" evidence="4">
    <location>
        <begin position="197"/>
        <end position="215"/>
    </location>
</feature>
<evidence type="ECO:0000256" key="4">
    <source>
        <dbReference type="SAM" id="MobiDB-lite"/>
    </source>
</evidence>
<dbReference type="InterPro" id="IPR002130">
    <property type="entry name" value="Cyclophilin-type_PPIase_dom"/>
</dbReference>
<feature type="compositionally biased region" description="Basic residues" evidence="4">
    <location>
        <begin position="471"/>
        <end position="480"/>
    </location>
</feature>
<dbReference type="PRINTS" id="PR00153">
    <property type="entry name" value="CSAPPISMRASE"/>
</dbReference>